<dbReference type="Proteomes" id="UP000886653">
    <property type="component" value="Unassembled WGS sequence"/>
</dbReference>
<dbReference type="AlphaFoldDB" id="A0A9P6N8Y4"/>
<keyword evidence="2" id="KW-1185">Reference proteome</keyword>
<evidence type="ECO:0000313" key="2">
    <source>
        <dbReference type="Proteomes" id="UP000886653"/>
    </source>
</evidence>
<proteinExistence type="predicted"/>
<reference evidence="1" key="1">
    <citation type="submission" date="2013-11" db="EMBL/GenBank/DDBJ databases">
        <title>Genome sequence of the fusiform rust pathogen reveals effectors for host alternation and coevolution with pine.</title>
        <authorList>
            <consortium name="DOE Joint Genome Institute"/>
            <person name="Smith K."/>
            <person name="Pendleton A."/>
            <person name="Kubisiak T."/>
            <person name="Anderson C."/>
            <person name="Salamov A."/>
            <person name="Aerts A."/>
            <person name="Riley R."/>
            <person name="Clum A."/>
            <person name="Lindquist E."/>
            <person name="Ence D."/>
            <person name="Campbell M."/>
            <person name="Kronenberg Z."/>
            <person name="Feau N."/>
            <person name="Dhillon B."/>
            <person name="Hamelin R."/>
            <person name="Burleigh J."/>
            <person name="Smith J."/>
            <person name="Yandell M."/>
            <person name="Nelson C."/>
            <person name="Grigoriev I."/>
            <person name="Davis J."/>
        </authorList>
    </citation>
    <scope>NUCLEOTIDE SEQUENCE</scope>
    <source>
        <strain evidence="1">G11</strain>
    </source>
</reference>
<name>A0A9P6N8Y4_9BASI</name>
<protein>
    <recommendedName>
        <fullName evidence="3">HMG box domain-containing protein</fullName>
    </recommendedName>
</protein>
<evidence type="ECO:0000313" key="1">
    <source>
        <dbReference type="EMBL" id="KAG0139426.1"/>
    </source>
</evidence>
<gene>
    <name evidence="1" type="ORF">CROQUDRAFT_101549</name>
</gene>
<accession>A0A9P6N8Y4</accession>
<dbReference type="EMBL" id="MU167593">
    <property type="protein sequence ID" value="KAG0139426.1"/>
    <property type="molecule type" value="Genomic_DNA"/>
</dbReference>
<organism evidence="1 2">
    <name type="scientific">Cronartium quercuum f. sp. fusiforme G11</name>
    <dbReference type="NCBI Taxonomy" id="708437"/>
    <lineage>
        <taxon>Eukaryota</taxon>
        <taxon>Fungi</taxon>
        <taxon>Dikarya</taxon>
        <taxon>Basidiomycota</taxon>
        <taxon>Pucciniomycotina</taxon>
        <taxon>Pucciniomycetes</taxon>
        <taxon>Pucciniales</taxon>
        <taxon>Coleosporiaceae</taxon>
        <taxon>Cronartium</taxon>
    </lineage>
</organism>
<evidence type="ECO:0008006" key="3">
    <source>
        <dbReference type="Google" id="ProtNLM"/>
    </source>
</evidence>
<sequence length="59" mass="6688">MIIKDPSLYSGYQKSPVGWAVYQKYSGIRGQANSVLGAQWKCLTPEEKEQYHNGLQRPS</sequence>
<comment type="caution">
    <text evidence="1">The sequence shown here is derived from an EMBL/GenBank/DDBJ whole genome shotgun (WGS) entry which is preliminary data.</text>
</comment>